<dbReference type="PANTHER" id="PTHR44051:SF8">
    <property type="entry name" value="GLUTATHIONE S-TRANSFERASE GSTA"/>
    <property type="match status" value="1"/>
</dbReference>
<dbReference type="OrthoDB" id="8772754at2"/>
<dbReference type="PROSITE" id="PS50405">
    <property type="entry name" value="GST_CTER"/>
    <property type="match status" value="1"/>
</dbReference>
<dbReference type="AlphaFoldDB" id="A0A1S8CXI2"/>
<dbReference type="InterPro" id="IPR004046">
    <property type="entry name" value="GST_C"/>
</dbReference>
<dbReference type="Gene3D" id="3.40.30.10">
    <property type="entry name" value="Glutaredoxin"/>
    <property type="match status" value="1"/>
</dbReference>
<accession>A0A1S8CXI2</accession>
<dbReference type="GO" id="GO:0016740">
    <property type="term" value="F:transferase activity"/>
    <property type="evidence" value="ECO:0007669"/>
    <property type="project" value="UniProtKB-KW"/>
</dbReference>
<feature type="domain" description="GST N-terminal" evidence="1">
    <location>
        <begin position="1"/>
        <end position="81"/>
    </location>
</feature>
<sequence>MKLYYSPGACPLTIHVLLNDLGIDYQLVRVDLKSHKTEDGRDYYEINPKGYVPTLELESGERITELPAVAQYLSESQQNYHLFPQQGLPKIRVIEWLAFIGSEVHKSFAPLFNPASSEEAKKAAQDKINNRFGYIDQVLQQQAYVTGDVLSIADIYLFVILTWANNMKLDLSQFPNLQIHQQKVGEYPAVQKSLKEEGLM</sequence>
<dbReference type="Proteomes" id="UP000192132">
    <property type="component" value="Unassembled WGS sequence"/>
</dbReference>
<evidence type="ECO:0000259" key="1">
    <source>
        <dbReference type="PROSITE" id="PS50404"/>
    </source>
</evidence>
<comment type="caution">
    <text evidence="3">The sequence shown here is derived from an EMBL/GenBank/DDBJ whole genome shotgun (WGS) entry which is preliminary data.</text>
</comment>
<evidence type="ECO:0000313" key="3">
    <source>
        <dbReference type="EMBL" id="ONG41908.1"/>
    </source>
</evidence>
<dbReference type="InterPro" id="IPR040079">
    <property type="entry name" value="Glutathione_S-Trfase"/>
</dbReference>
<dbReference type="NCBIfam" id="NF007831">
    <property type="entry name" value="PRK10542.1"/>
    <property type="match status" value="1"/>
</dbReference>
<dbReference type="SFLD" id="SFLDS00019">
    <property type="entry name" value="Glutathione_Transferase_(cytos"/>
    <property type="match status" value="1"/>
</dbReference>
<dbReference type="InterPro" id="IPR010987">
    <property type="entry name" value="Glutathione-S-Trfase_C-like"/>
</dbReference>
<keyword evidence="4" id="KW-1185">Reference proteome</keyword>
<dbReference type="RefSeq" id="WP_076877029.1">
    <property type="nucleotide sequence ID" value="NZ_MLCN01000006.1"/>
</dbReference>
<proteinExistence type="predicted"/>
<evidence type="ECO:0000259" key="2">
    <source>
        <dbReference type="PROSITE" id="PS50405"/>
    </source>
</evidence>
<dbReference type="Gene3D" id="1.20.1050.10">
    <property type="match status" value="1"/>
</dbReference>
<name>A0A1S8CXI2_9GAMM</name>
<evidence type="ECO:0000313" key="4">
    <source>
        <dbReference type="Proteomes" id="UP000192132"/>
    </source>
</evidence>
<dbReference type="PANTHER" id="PTHR44051">
    <property type="entry name" value="GLUTATHIONE S-TRANSFERASE-RELATED"/>
    <property type="match status" value="1"/>
</dbReference>
<dbReference type="SUPFAM" id="SSF52833">
    <property type="entry name" value="Thioredoxin-like"/>
    <property type="match status" value="1"/>
</dbReference>
<dbReference type="Pfam" id="PF00043">
    <property type="entry name" value="GST_C"/>
    <property type="match status" value="1"/>
</dbReference>
<gene>
    <name evidence="3" type="ORF">BKE30_02150</name>
</gene>
<dbReference type="SFLD" id="SFLDG01150">
    <property type="entry name" value="Main.1:_Beta-like"/>
    <property type="match status" value="1"/>
</dbReference>
<dbReference type="EMBL" id="MLCN01000006">
    <property type="protein sequence ID" value="ONG41908.1"/>
    <property type="molecule type" value="Genomic_DNA"/>
</dbReference>
<dbReference type="Pfam" id="PF13409">
    <property type="entry name" value="GST_N_2"/>
    <property type="match status" value="1"/>
</dbReference>
<dbReference type="InterPro" id="IPR004045">
    <property type="entry name" value="Glutathione_S-Trfase_N"/>
</dbReference>
<dbReference type="STRING" id="1907941.BKE30_02150"/>
<dbReference type="SFLD" id="SFLDG00358">
    <property type="entry name" value="Main_(cytGST)"/>
    <property type="match status" value="1"/>
</dbReference>
<protein>
    <submittedName>
        <fullName evidence="3">Glutathione transferase GstA</fullName>
    </submittedName>
</protein>
<dbReference type="SUPFAM" id="SSF47616">
    <property type="entry name" value="GST C-terminal domain-like"/>
    <property type="match status" value="1"/>
</dbReference>
<reference evidence="3 4" key="1">
    <citation type="submission" date="2016-10" db="EMBL/GenBank/DDBJ databases">
        <title>Draft Genome sequence of Alkanindiges sp. strain H1.</title>
        <authorList>
            <person name="Subhash Y."/>
            <person name="Lee S."/>
        </authorList>
    </citation>
    <scope>NUCLEOTIDE SEQUENCE [LARGE SCALE GENOMIC DNA]</scope>
    <source>
        <strain evidence="3 4">H1</strain>
    </source>
</reference>
<dbReference type="CDD" id="cd03188">
    <property type="entry name" value="GST_C_Beta"/>
    <property type="match status" value="1"/>
</dbReference>
<organism evidence="3 4">
    <name type="scientific">Alkanindiges hydrocarboniclasticus</name>
    <dbReference type="NCBI Taxonomy" id="1907941"/>
    <lineage>
        <taxon>Bacteria</taxon>
        <taxon>Pseudomonadati</taxon>
        <taxon>Pseudomonadota</taxon>
        <taxon>Gammaproteobacteria</taxon>
        <taxon>Moraxellales</taxon>
        <taxon>Moraxellaceae</taxon>
        <taxon>Alkanindiges</taxon>
    </lineage>
</organism>
<feature type="domain" description="GST C-terminal" evidence="2">
    <location>
        <begin position="86"/>
        <end position="200"/>
    </location>
</feature>
<dbReference type="PROSITE" id="PS50404">
    <property type="entry name" value="GST_NTER"/>
    <property type="match status" value="1"/>
</dbReference>
<dbReference type="InterPro" id="IPR036249">
    <property type="entry name" value="Thioredoxin-like_sf"/>
</dbReference>
<dbReference type="CDD" id="cd03057">
    <property type="entry name" value="GST_N_Beta"/>
    <property type="match status" value="1"/>
</dbReference>
<dbReference type="InterPro" id="IPR036282">
    <property type="entry name" value="Glutathione-S-Trfase_C_sf"/>
</dbReference>
<keyword evidence="3" id="KW-0808">Transferase</keyword>